<evidence type="ECO:0000256" key="11">
    <source>
        <dbReference type="ARBA" id="ARBA00023136"/>
    </source>
</evidence>
<keyword evidence="8" id="KW-0408">Iron</keyword>
<keyword evidence="6 14" id="KW-0812">Transmembrane</keyword>
<organism evidence="19 20">
    <name type="scientific">Mucilaginibacter straminoryzae</name>
    <dbReference type="NCBI Taxonomy" id="2932774"/>
    <lineage>
        <taxon>Bacteria</taxon>
        <taxon>Pseudomonadati</taxon>
        <taxon>Bacteroidota</taxon>
        <taxon>Sphingobacteriia</taxon>
        <taxon>Sphingobacteriales</taxon>
        <taxon>Sphingobacteriaceae</taxon>
        <taxon>Mucilaginibacter</taxon>
    </lineage>
</organism>
<gene>
    <name evidence="19" type="ORF">MUY27_16445</name>
</gene>
<evidence type="ECO:0000256" key="2">
    <source>
        <dbReference type="ARBA" id="ARBA00009810"/>
    </source>
</evidence>
<dbReference type="NCBIfam" id="TIGR01783">
    <property type="entry name" value="TonB-siderophor"/>
    <property type="match status" value="1"/>
</dbReference>
<evidence type="ECO:0000313" key="19">
    <source>
        <dbReference type="EMBL" id="MCJ8211310.1"/>
    </source>
</evidence>
<dbReference type="Pfam" id="PF13620">
    <property type="entry name" value="CarboxypepD_reg"/>
    <property type="match status" value="1"/>
</dbReference>
<dbReference type="InterPro" id="IPR000531">
    <property type="entry name" value="Beta-barrel_TonB"/>
</dbReference>
<evidence type="ECO:0000256" key="10">
    <source>
        <dbReference type="ARBA" id="ARBA00023077"/>
    </source>
</evidence>
<evidence type="ECO:0000256" key="9">
    <source>
        <dbReference type="ARBA" id="ARBA00023065"/>
    </source>
</evidence>
<protein>
    <submittedName>
        <fullName evidence="19">TonB-dependent receptor</fullName>
    </submittedName>
</protein>
<evidence type="ECO:0000256" key="3">
    <source>
        <dbReference type="ARBA" id="ARBA00022448"/>
    </source>
</evidence>
<dbReference type="PANTHER" id="PTHR32552">
    <property type="entry name" value="FERRICHROME IRON RECEPTOR-RELATED"/>
    <property type="match status" value="1"/>
</dbReference>
<keyword evidence="20" id="KW-1185">Reference proteome</keyword>
<dbReference type="SUPFAM" id="SSF49464">
    <property type="entry name" value="Carboxypeptidase regulatory domain-like"/>
    <property type="match status" value="1"/>
</dbReference>
<dbReference type="Pfam" id="PF00593">
    <property type="entry name" value="TonB_dep_Rec_b-barrel"/>
    <property type="match status" value="1"/>
</dbReference>
<name>A0A9X1X6L6_9SPHI</name>
<comment type="similarity">
    <text evidence="2 14 15">Belongs to the TonB-dependent receptor family.</text>
</comment>
<dbReference type="InterPro" id="IPR008969">
    <property type="entry name" value="CarboxyPept-like_regulatory"/>
</dbReference>
<keyword evidence="3 14" id="KW-0813">Transport</keyword>
<evidence type="ECO:0000256" key="5">
    <source>
        <dbReference type="ARBA" id="ARBA00022496"/>
    </source>
</evidence>
<evidence type="ECO:0000256" key="6">
    <source>
        <dbReference type="ARBA" id="ARBA00022692"/>
    </source>
</evidence>
<comment type="subcellular location">
    <subcellularLocation>
        <location evidence="1 14">Cell outer membrane</location>
        <topology evidence="1 14">Multi-pass membrane protein</topology>
    </subcellularLocation>
</comment>
<dbReference type="CDD" id="cd01347">
    <property type="entry name" value="ligand_gated_channel"/>
    <property type="match status" value="1"/>
</dbReference>
<feature type="chain" id="PRO_5040804457" evidence="16">
    <location>
        <begin position="25"/>
        <end position="811"/>
    </location>
</feature>
<dbReference type="PANTHER" id="PTHR32552:SF68">
    <property type="entry name" value="FERRICHROME OUTER MEMBRANE TRANSPORTER_PHAGE RECEPTOR"/>
    <property type="match status" value="1"/>
</dbReference>
<sequence>MKYTNTFTKLLFSLLLLLPFALFATENEVATGKVAGTITSTDGKPVPDATVTLIELKRSVSTQANGTYLLQQVKPGSYTLAVTFIGAETQQKTIEVALGKTTTANFTLSETSKQIQEVVVSSGKTLNSKRPTLDKAGISPLDLPQSTGYVSSQVMRDQQVNRLADAVRNVSGVTLTQSRGGTSETFSARGYSIGIGGGSGSIFKNGVLSNTSNFPETAGLESVEVLKGSSALLYGNTSGGLIINMVTKKPKFEQGGEVSFRTGSNNAYKPVVDVYGPVSKDLAYRLVTTYSHEGSYRDQVKGDRFYVNPSLLYNAGKSTTILVEGDFLKSNLTPDWGLGTIGGQTIPNVPRSRFINTNWAFNHMNQYTGDVNVNHNFSDNWRLNAIASVQSTAINAYGSGLPNNILANGDWSRGLQRTNTKENNYTGQLNLTGRFSTGFLGHQLLVGTDAARVINFNNGYTINGKSGSYTYDQINVIDPLKYTARTDIPDAVAITTTRSPANRWGAYVQDLVTIVPKVKVLAGVRYSLQRTQLVDTTFLITGRKSQNTFANTYSAFSPKAALIYQPISTTSIYASYSNNFIVNTGTDISGRALDPSTVDQYEAGIKNEFFNGKLSANLSVYRIRNSNLAVAAPFGADGKPNSNTTFKQLNGQTTSDGFELDLNGNLSKYFYFIAGYGYNYARYTKTTGLKGSPNEGERLVNNPRHTANGSAFYTFHKAFLKGVKVGASAFYTGARYGGYNNTVGQTQTYNRQVPLKGFTTVDLSAGYTYTRFSILASVTNVGNTLSYLIHDNYSITPIAPRQFFTTIAYKF</sequence>
<evidence type="ECO:0000256" key="4">
    <source>
        <dbReference type="ARBA" id="ARBA00022452"/>
    </source>
</evidence>
<dbReference type="Gene3D" id="2.60.40.1120">
    <property type="entry name" value="Carboxypeptidase-like, regulatory domain"/>
    <property type="match status" value="1"/>
</dbReference>
<evidence type="ECO:0000313" key="20">
    <source>
        <dbReference type="Proteomes" id="UP001139450"/>
    </source>
</evidence>
<accession>A0A9X1X6L6</accession>
<dbReference type="GO" id="GO:0038023">
    <property type="term" value="F:signaling receptor activity"/>
    <property type="evidence" value="ECO:0007669"/>
    <property type="project" value="InterPro"/>
</dbReference>
<keyword evidence="12 19" id="KW-0675">Receptor</keyword>
<dbReference type="GO" id="GO:0015891">
    <property type="term" value="P:siderophore transport"/>
    <property type="evidence" value="ECO:0007669"/>
    <property type="project" value="InterPro"/>
</dbReference>
<keyword evidence="7 16" id="KW-0732">Signal</keyword>
<comment type="caution">
    <text evidence="19">The sequence shown here is derived from an EMBL/GenBank/DDBJ whole genome shotgun (WGS) entry which is preliminary data.</text>
</comment>
<proteinExistence type="inferred from homology"/>
<keyword evidence="5" id="KW-0410">Iron transport</keyword>
<feature type="domain" description="TonB-dependent receptor-like beta-barrel" evidence="17">
    <location>
        <begin position="330"/>
        <end position="781"/>
    </location>
</feature>
<keyword evidence="9" id="KW-0406">Ion transport</keyword>
<dbReference type="AlphaFoldDB" id="A0A9X1X6L6"/>
<dbReference type="Pfam" id="PF07715">
    <property type="entry name" value="Plug"/>
    <property type="match status" value="1"/>
</dbReference>
<evidence type="ECO:0000256" key="15">
    <source>
        <dbReference type="RuleBase" id="RU003357"/>
    </source>
</evidence>
<dbReference type="InterPro" id="IPR012910">
    <property type="entry name" value="Plug_dom"/>
</dbReference>
<dbReference type="PROSITE" id="PS52016">
    <property type="entry name" value="TONB_DEPENDENT_REC_3"/>
    <property type="match status" value="1"/>
</dbReference>
<evidence type="ECO:0000256" key="8">
    <source>
        <dbReference type="ARBA" id="ARBA00023004"/>
    </source>
</evidence>
<evidence type="ECO:0000256" key="1">
    <source>
        <dbReference type="ARBA" id="ARBA00004571"/>
    </source>
</evidence>
<reference evidence="19" key="1">
    <citation type="submission" date="2022-04" db="EMBL/GenBank/DDBJ databases">
        <title>Mucilaginibacter sp. RS28 isolated from freshwater.</title>
        <authorList>
            <person name="Ko S.-R."/>
        </authorList>
    </citation>
    <scope>NUCLEOTIDE SEQUENCE</scope>
    <source>
        <strain evidence="19">RS28</strain>
    </source>
</reference>
<dbReference type="GO" id="GO:0015344">
    <property type="term" value="F:siderophore uptake transmembrane transporter activity"/>
    <property type="evidence" value="ECO:0007669"/>
    <property type="project" value="TreeGrafter"/>
</dbReference>
<dbReference type="InterPro" id="IPR037066">
    <property type="entry name" value="Plug_dom_sf"/>
</dbReference>
<keyword evidence="10 15" id="KW-0798">TonB box</keyword>
<dbReference type="InterPro" id="IPR036942">
    <property type="entry name" value="Beta-barrel_TonB_sf"/>
</dbReference>
<keyword evidence="13 14" id="KW-0998">Cell outer membrane</keyword>
<evidence type="ECO:0000256" key="7">
    <source>
        <dbReference type="ARBA" id="ARBA00022729"/>
    </source>
</evidence>
<dbReference type="Gene3D" id="2.170.130.10">
    <property type="entry name" value="TonB-dependent receptor, plug domain"/>
    <property type="match status" value="1"/>
</dbReference>
<feature type="domain" description="TonB-dependent receptor plug" evidence="18">
    <location>
        <begin position="141"/>
        <end position="240"/>
    </location>
</feature>
<evidence type="ECO:0000259" key="17">
    <source>
        <dbReference type="Pfam" id="PF00593"/>
    </source>
</evidence>
<dbReference type="InterPro" id="IPR010105">
    <property type="entry name" value="TonB_sidphr_rcpt"/>
</dbReference>
<dbReference type="Gene3D" id="2.40.170.20">
    <property type="entry name" value="TonB-dependent receptor, beta-barrel domain"/>
    <property type="match status" value="1"/>
</dbReference>
<feature type="signal peptide" evidence="16">
    <location>
        <begin position="1"/>
        <end position="24"/>
    </location>
</feature>
<evidence type="ECO:0000259" key="18">
    <source>
        <dbReference type="Pfam" id="PF07715"/>
    </source>
</evidence>
<evidence type="ECO:0000256" key="14">
    <source>
        <dbReference type="PROSITE-ProRule" id="PRU01360"/>
    </source>
</evidence>
<evidence type="ECO:0000256" key="13">
    <source>
        <dbReference type="ARBA" id="ARBA00023237"/>
    </source>
</evidence>
<evidence type="ECO:0000256" key="12">
    <source>
        <dbReference type="ARBA" id="ARBA00023170"/>
    </source>
</evidence>
<dbReference type="RefSeq" id="WP_245131802.1">
    <property type="nucleotide sequence ID" value="NZ_JALJEJ010000009.1"/>
</dbReference>
<dbReference type="GO" id="GO:0009279">
    <property type="term" value="C:cell outer membrane"/>
    <property type="evidence" value="ECO:0007669"/>
    <property type="project" value="UniProtKB-SubCell"/>
</dbReference>
<keyword evidence="4 14" id="KW-1134">Transmembrane beta strand</keyword>
<keyword evidence="11 14" id="KW-0472">Membrane</keyword>
<dbReference type="InterPro" id="IPR039426">
    <property type="entry name" value="TonB-dep_rcpt-like"/>
</dbReference>
<evidence type="ECO:0000256" key="16">
    <source>
        <dbReference type="SAM" id="SignalP"/>
    </source>
</evidence>
<dbReference type="SUPFAM" id="SSF56935">
    <property type="entry name" value="Porins"/>
    <property type="match status" value="1"/>
</dbReference>
<dbReference type="EMBL" id="JALJEJ010000009">
    <property type="protein sequence ID" value="MCJ8211310.1"/>
    <property type="molecule type" value="Genomic_DNA"/>
</dbReference>
<dbReference type="Proteomes" id="UP001139450">
    <property type="component" value="Unassembled WGS sequence"/>
</dbReference>